<protein>
    <submittedName>
        <fullName evidence="2">Uncharacterized protein</fullName>
    </submittedName>
</protein>
<keyword evidence="1" id="KW-1133">Transmembrane helix</keyword>
<sequence>MCTGYLESYLTFHYDIVFIIVLPMRKLIRYVRSQWKAIYDRPATRFTVIVLGTALGVGTYFYPILKTIMKPYDHLPEEQQSLYVTDNLYPVKVRKQREQE</sequence>
<evidence type="ECO:0000313" key="2">
    <source>
        <dbReference type="EMBL" id="CAL1545903.1"/>
    </source>
</evidence>
<keyword evidence="1" id="KW-0812">Transmembrane</keyword>
<keyword evidence="3" id="KW-1185">Reference proteome</keyword>
<evidence type="ECO:0000313" key="3">
    <source>
        <dbReference type="Proteomes" id="UP001497497"/>
    </source>
</evidence>
<dbReference type="EMBL" id="CAXITT010000749">
    <property type="protein sequence ID" value="CAL1545903.1"/>
    <property type="molecule type" value="Genomic_DNA"/>
</dbReference>
<keyword evidence="1" id="KW-0472">Membrane</keyword>
<dbReference type="Proteomes" id="UP001497497">
    <property type="component" value="Unassembled WGS sequence"/>
</dbReference>
<accession>A0AAV2II98</accession>
<proteinExistence type="predicted"/>
<dbReference type="AlphaFoldDB" id="A0AAV2II98"/>
<feature type="transmembrane region" description="Helical" evidence="1">
    <location>
        <begin position="6"/>
        <end position="25"/>
    </location>
</feature>
<feature type="transmembrane region" description="Helical" evidence="1">
    <location>
        <begin position="46"/>
        <end position="65"/>
    </location>
</feature>
<gene>
    <name evidence="2" type="ORF">GSLYS_00019280001</name>
</gene>
<name>A0AAV2II98_LYMST</name>
<evidence type="ECO:0000256" key="1">
    <source>
        <dbReference type="SAM" id="Phobius"/>
    </source>
</evidence>
<organism evidence="2 3">
    <name type="scientific">Lymnaea stagnalis</name>
    <name type="common">Great pond snail</name>
    <name type="synonym">Helix stagnalis</name>
    <dbReference type="NCBI Taxonomy" id="6523"/>
    <lineage>
        <taxon>Eukaryota</taxon>
        <taxon>Metazoa</taxon>
        <taxon>Spiralia</taxon>
        <taxon>Lophotrochozoa</taxon>
        <taxon>Mollusca</taxon>
        <taxon>Gastropoda</taxon>
        <taxon>Heterobranchia</taxon>
        <taxon>Euthyneura</taxon>
        <taxon>Panpulmonata</taxon>
        <taxon>Hygrophila</taxon>
        <taxon>Lymnaeoidea</taxon>
        <taxon>Lymnaeidae</taxon>
        <taxon>Lymnaea</taxon>
    </lineage>
</organism>
<comment type="caution">
    <text evidence="2">The sequence shown here is derived from an EMBL/GenBank/DDBJ whole genome shotgun (WGS) entry which is preliminary data.</text>
</comment>
<reference evidence="2 3" key="1">
    <citation type="submission" date="2024-04" db="EMBL/GenBank/DDBJ databases">
        <authorList>
            <consortium name="Genoscope - CEA"/>
            <person name="William W."/>
        </authorList>
    </citation>
    <scope>NUCLEOTIDE SEQUENCE [LARGE SCALE GENOMIC DNA]</scope>
</reference>